<feature type="domain" description="YCII-related" evidence="2">
    <location>
        <begin position="1"/>
        <end position="81"/>
    </location>
</feature>
<dbReference type="PANTHER" id="PTHR37828:SF1">
    <property type="entry name" value="YCII-RELATED DOMAIN-CONTAINING PROTEIN"/>
    <property type="match status" value="1"/>
</dbReference>
<dbReference type="InterPro" id="IPR011008">
    <property type="entry name" value="Dimeric_a/b-barrel"/>
</dbReference>
<dbReference type="GO" id="GO:0016787">
    <property type="term" value="F:hydrolase activity"/>
    <property type="evidence" value="ECO:0007669"/>
    <property type="project" value="UniProtKB-KW"/>
</dbReference>
<evidence type="ECO:0000256" key="1">
    <source>
        <dbReference type="ARBA" id="ARBA00007689"/>
    </source>
</evidence>
<protein>
    <submittedName>
        <fullName evidence="3">GTP cyclohydrolase</fullName>
    </submittedName>
</protein>
<dbReference type="Pfam" id="PF03795">
    <property type="entry name" value="YCII"/>
    <property type="match status" value="1"/>
</dbReference>
<name>A0A2S7VQX0_9VIBR</name>
<keyword evidence="4" id="KW-1185">Reference proteome</keyword>
<comment type="similarity">
    <text evidence="1">Belongs to the YciI family.</text>
</comment>
<comment type="caution">
    <text evidence="3">The sequence shown here is derived from an EMBL/GenBank/DDBJ whole genome shotgun (WGS) entry which is preliminary data.</text>
</comment>
<dbReference type="EMBL" id="MSCI01000001">
    <property type="protein sequence ID" value="PQJ64543.1"/>
    <property type="molecule type" value="Genomic_DNA"/>
</dbReference>
<evidence type="ECO:0000313" key="4">
    <source>
        <dbReference type="Proteomes" id="UP000238707"/>
    </source>
</evidence>
<sequence>MFIVSLNYIGKLSEVDKYLEDHIDYLNRYYELGIFIASGRKVPRTGGVILAQAKDRTALEGILNHDPFIIYNLADYELTEFIPSKMVPELASLIN</sequence>
<dbReference type="Proteomes" id="UP000238707">
    <property type="component" value="Unassembled WGS sequence"/>
</dbReference>
<dbReference type="AlphaFoldDB" id="A0A2S7VQX0"/>
<reference evidence="3 4" key="1">
    <citation type="submission" date="2016-12" db="EMBL/GenBank/DDBJ databases">
        <title>Diversity of luminous bacteria.</title>
        <authorList>
            <person name="Yoshizawa S."/>
            <person name="Kogure K."/>
        </authorList>
    </citation>
    <scope>NUCLEOTIDE SEQUENCE [LARGE SCALE GENOMIC DNA]</scope>
    <source>
        <strain evidence="3 4">LC2-408</strain>
    </source>
</reference>
<gene>
    <name evidence="3" type="ORF">BTO10_07120</name>
</gene>
<proteinExistence type="inferred from homology"/>
<accession>A0A2S7VQX0</accession>
<evidence type="ECO:0000313" key="3">
    <source>
        <dbReference type="EMBL" id="PQJ64543.1"/>
    </source>
</evidence>
<dbReference type="PANTHER" id="PTHR37828">
    <property type="entry name" value="GSR2449 PROTEIN"/>
    <property type="match status" value="1"/>
</dbReference>
<dbReference type="RefSeq" id="WP_105024078.1">
    <property type="nucleotide sequence ID" value="NZ_MSCI01000001.1"/>
</dbReference>
<keyword evidence="3" id="KW-0378">Hydrolase</keyword>
<organism evidence="3 4">
    <name type="scientific">Vibrio chagasii</name>
    <dbReference type="NCBI Taxonomy" id="170679"/>
    <lineage>
        <taxon>Bacteria</taxon>
        <taxon>Pseudomonadati</taxon>
        <taxon>Pseudomonadota</taxon>
        <taxon>Gammaproteobacteria</taxon>
        <taxon>Vibrionales</taxon>
        <taxon>Vibrionaceae</taxon>
        <taxon>Vibrio</taxon>
    </lineage>
</organism>
<dbReference type="InterPro" id="IPR005545">
    <property type="entry name" value="YCII"/>
</dbReference>
<evidence type="ECO:0000259" key="2">
    <source>
        <dbReference type="Pfam" id="PF03795"/>
    </source>
</evidence>
<dbReference type="SUPFAM" id="SSF54909">
    <property type="entry name" value="Dimeric alpha+beta barrel"/>
    <property type="match status" value="1"/>
</dbReference>